<keyword evidence="1" id="KW-0732">Signal</keyword>
<dbReference type="Proteomes" id="UP000198942">
    <property type="component" value="Unassembled WGS sequence"/>
</dbReference>
<evidence type="ECO:0000313" key="3">
    <source>
        <dbReference type="Proteomes" id="UP000198942"/>
    </source>
</evidence>
<gene>
    <name evidence="2" type="ORF">SAMN05192574_105236</name>
</gene>
<feature type="chain" id="PRO_5011720693" description="Outer membrane protein beta-barrel domain-containing protein" evidence="1">
    <location>
        <begin position="23"/>
        <end position="298"/>
    </location>
</feature>
<evidence type="ECO:0000256" key="1">
    <source>
        <dbReference type="SAM" id="SignalP"/>
    </source>
</evidence>
<proteinExistence type="predicted"/>
<feature type="signal peptide" evidence="1">
    <location>
        <begin position="1"/>
        <end position="22"/>
    </location>
</feature>
<organism evidence="2 3">
    <name type="scientific">Mucilaginibacter gossypiicola</name>
    <dbReference type="NCBI Taxonomy" id="551995"/>
    <lineage>
        <taxon>Bacteria</taxon>
        <taxon>Pseudomonadati</taxon>
        <taxon>Bacteroidota</taxon>
        <taxon>Sphingobacteriia</taxon>
        <taxon>Sphingobacteriales</taxon>
        <taxon>Sphingobacteriaceae</taxon>
        <taxon>Mucilaginibacter</taxon>
    </lineage>
</organism>
<dbReference type="EMBL" id="FOCL01000005">
    <property type="protein sequence ID" value="SEO08238.1"/>
    <property type="molecule type" value="Genomic_DNA"/>
</dbReference>
<keyword evidence="3" id="KW-1185">Reference proteome</keyword>
<dbReference type="AlphaFoldDB" id="A0A1H8LTP8"/>
<evidence type="ECO:0008006" key="4">
    <source>
        <dbReference type="Google" id="ProtNLM"/>
    </source>
</evidence>
<dbReference type="RefSeq" id="WP_143065215.1">
    <property type="nucleotide sequence ID" value="NZ_FOCL01000005.1"/>
</dbReference>
<dbReference type="STRING" id="551995.SAMN05192574_105236"/>
<name>A0A1H8LTP8_9SPHI</name>
<dbReference type="OrthoDB" id="1158431at2"/>
<reference evidence="3" key="1">
    <citation type="submission" date="2016-10" db="EMBL/GenBank/DDBJ databases">
        <authorList>
            <person name="Varghese N."/>
            <person name="Submissions S."/>
        </authorList>
    </citation>
    <scope>NUCLEOTIDE SEQUENCE [LARGE SCALE GENOMIC DNA]</scope>
    <source>
        <strain evidence="3">Gh-48</strain>
    </source>
</reference>
<evidence type="ECO:0000313" key="2">
    <source>
        <dbReference type="EMBL" id="SEO08238.1"/>
    </source>
</evidence>
<accession>A0A1H8LTP8</accession>
<sequence>MRKILILSAILLLLTLSSYGQAIVGKMYIIVPDFIPVYSVNDSNKAVTALTYRASAGTKFSVTGFDKDNNIKVTFWRYRTSWYNAPNKDSAKKDSSKTDSTKSVRVYQRDAIRQSNVYQPEKDKVYIGQWANYKEFAIKPDVFNRSCLAYYGPKTDFTWGVMTLPIKLRFGNGKERQFSFEEKLNLGFVAGVRKQIESTVPQSINYIGGFGISNVRTDSLSQKSNKSPAGTSAGAFSFNVGVLYAYDNFQIGAFIGADYIPGSLGRDWKYQGRPWVGLAIGISLFSRNDTRAEAGENK</sequence>
<protein>
    <recommendedName>
        <fullName evidence="4">Outer membrane protein beta-barrel domain-containing protein</fullName>
    </recommendedName>
</protein>